<feature type="region of interest" description="Disordered" evidence="1">
    <location>
        <begin position="76"/>
        <end position="166"/>
    </location>
</feature>
<feature type="compositionally biased region" description="Basic and acidic residues" evidence="1">
    <location>
        <begin position="76"/>
        <end position="88"/>
    </location>
</feature>
<gene>
    <name evidence="2" type="ORF">KFL_001080260</name>
</gene>
<reference evidence="2 3" key="1">
    <citation type="journal article" date="2014" name="Nat. Commun.">
        <title>Klebsormidium flaccidum genome reveals primary factors for plant terrestrial adaptation.</title>
        <authorList>
            <person name="Hori K."/>
            <person name="Maruyama F."/>
            <person name="Fujisawa T."/>
            <person name="Togashi T."/>
            <person name="Yamamoto N."/>
            <person name="Seo M."/>
            <person name="Sato S."/>
            <person name="Yamada T."/>
            <person name="Mori H."/>
            <person name="Tajima N."/>
            <person name="Moriyama T."/>
            <person name="Ikeuchi M."/>
            <person name="Watanabe M."/>
            <person name="Wada H."/>
            <person name="Kobayashi K."/>
            <person name="Saito M."/>
            <person name="Masuda T."/>
            <person name="Sasaki-Sekimoto Y."/>
            <person name="Mashiguchi K."/>
            <person name="Awai K."/>
            <person name="Shimojima M."/>
            <person name="Masuda S."/>
            <person name="Iwai M."/>
            <person name="Nobusawa T."/>
            <person name="Narise T."/>
            <person name="Kondo S."/>
            <person name="Saito H."/>
            <person name="Sato R."/>
            <person name="Murakawa M."/>
            <person name="Ihara Y."/>
            <person name="Oshima-Yamada Y."/>
            <person name="Ohtaka K."/>
            <person name="Satoh M."/>
            <person name="Sonobe K."/>
            <person name="Ishii M."/>
            <person name="Ohtani R."/>
            <person name="Kanamori-Sato M."/>
            <person name="Honoki R."/>
            <person name="Miyazaki D."/>
            <person name="Mochizuki H."/>
            <person name="Umetsu J."/>
            <person name="Higashi K."/>
            <person name="Shibata D."/>
            <person name="Kamiya Y."/>
            <person name="Sato N."/>
            <person name="Nakamura Y."/>
            <person name="Tabata S."/>
            <person name="Ida S."/>
            <person name="Kurokawa K."/>
            <person name="Ohta H."/>
        </authorList>
    </citation>
    <scope>NUCLEOTIDE SEQUENCE [LARGE SCALE GENOMIC DNA]</scope>
    <source>
        <strain evidence="2 3">NIES-2285</strain>
    </source>
</reference>
<evidence type="ECO:0000313" key="2">
    <source>
        <dbReference type="EMBL" id="GAQ82350.1"/>
    </source>
</evidence>
<name>A0A1Y1HUP3_KLENI</name>
<feature type="compositionally biased region" description="Polar residues" evidence="1">
    <location>
        <begin position="89"/>
        <end position="114"/>
    </location>
</feature>
<feature type="compositionally biased region" description="Basic and acidic residues" evidence="1">
    <location>
        <begin position="123"/>
        <end position="148"/>
    </location>
</feature>
<keyword evidence="3" id="KW-1185">Reference proteome</keyword>
<dbReference type="EMBL" id="DF237057">
    <property type="protein sequence ID" value="GAQ82350.1"/>
    <property type="molecule type" value="Genomic_DNA"/>
</dbReference>
<dbReference type="AlphaFoldDB" id="A0A1Y1HUP3"/>
<dbReference type="Proteomes" id="UP000054558">
    <property type="component" value="Unassembled WGS sequence"/>
</dbReference>
<accession>A0A1Y1HUP3</accession>
<feature type="region of interest" description="Disordered" evidence="1">
    <location>
        <begin position="644"/>
        <end position="705"/>
    </location>
</feature>
<evidence type="ECO:0000313" key="3">
    <source>
        <dbReference type="Proteomes" id="UP000054558"/>
    </source>
</evidence>
<proteinExistence type="predicted"/>
<sequence length="705" mass="76766">MVYPFGAVRAVPAPPYGALPPDWASPFSPHVFAAGFDQKPRVMGGANHGIVNPLGKAMQPSWADATSRWQLPHERNRGVPEEAAEDARSQSLSWPNSTPIAPGTSLQGVHSRPNSAPVHFSRGRKDPPAARGYYETHPEVFTLGRDHPPNTFPHRTTKPQGERPAQIRTDRDISSLMPSLDLNQPPPLFEGGKLVSPSGNYLDTDPHPPVSRTRGQPGFVASPFPHIAYPETPYPVELPVTEPSNLSPPPYGKARVPPAFPMAHYPHIPYPLTVSPPRIAPDSSLYSNVHDPPLMDPSSFVLPVAYDYAALERPEGFVPPPPLQKLGYPRPPHLVAPVAYDPGQIAYDPARLPVPLHLQGAYPIPDPRSLNPSDPRALGFFPVSWAADARVQGVKNSVLQVPPDTKELAWGDPRGAAAEFARRGRPVRQYVTADKATVPARDKLRAMQMYQPPFFYPSPIEEEGLCWQAPLGVPPPVPPPPAAFANYPTWDLRASPMLPFGRNLGLACDSSVASNVVRRTDSENDLTVLPGRGDEARVPTRNESVEEIAYARRRELGSPVGDAVLGKAPVRSSRGAAHLTRLGEDPRGGMFVTEERFPRQFMQEQYLRGVEEGAKAAQWQRQCGSPQSTDVPAEPYAEDVVNRAVPSVSGTGVNKAARGHPEVRKKRSSDEATSKNSGEPETEQPPKKRSPNARMHAVGGPRGLL</sequence>
<dbReference type="OMA" id="KESTAHR"/>
<evidence type="ECO:0000256" key="1">
    <source>
        <dbReference type="SAM" id="MobiDB-lite"/>
    </source>
</evidence>
<organism evidence="2 3">
    <name type="scientific">Klebsormidium nitens</name>
    <name type="common">Green alga</name>
    <name type="synonym">Ulothrix nitens</name>
    <dbReference type="NCBI Taxonomy" id="105231"/>
    <lineage>
        <taxon>Eukaryota</taxon>
        <taxon>Viridiplantae</taxon>
        <taxon>Streptophyta</taxon>
        <taxon>Klebsormidiophyceae</taxon>
        <taxon>Klebsormidiales</taxon>
        <taxon>Klebsormidiaceae</taxon>
        <taxon>Klebsormidium</taxon>
    </lineage>
</organism>
<protein>
    <submittedName>
        <fullName evidence="2">Uncharacterized protein</fullName>
    </submittedName>
</protein>